<comment type="caution">
    <text evidence="1">The sequence shown here is derived from an EMBL/GenBank/DDBJ whole genome shotgun (WGS) entry which is preliminary data.</text>
</comment>
<protein>
    <submittedName>
        <fullName evidence="1">Uncharacterized protein</fullName>
    </submittedName>
</protein>
<gene>
    <name evidence="1" type="ORF">BHV79_07575</name>
</gene>
<dbReference type="AlphaFoldDB" id="A0A1Q6I804"/>
<evidence type="ECO:0000313" key="1">
    <source>
        <dbReference type="EMBL" id="OKZ34984.1"/>
    </source>
</evidence>
<dbReference type="EMBL" id="MNQU01000186">
    <property type="protein sequence ID" value="OKZ34984.1"/>
    <property type="molecule type" value="Genomic_DNA"/>
</dbReference>
<organism evidence="1 2">
    <name type="scientific">Bacteroides uniformis</name>
    <dbReference type="NCBI Taxonomy" id="820"/>
    <lineage>
        <taxon>Bacteria</taxon>
        <taxon>Pseudomonadati</taxon>
        <taxon>Bacteroidota</taxon>
        <taxon>Bacteroidia</taxon>
        <taxon>Bacteroidales</taxon>
        <taxon>Bacteroidaceae</taxon>
        <taxon>Bacteroides</taxon>
    </lineage>
</organism>
<sequence length="491" mass="58435">MMNNEDKFYRDLIKKFFDNFYYFIKKHPQDRKPQSKEEKILLPFLLQWMKERKDRKIIKDEFNQVYKKGWIPIYSEENVQKMDAYLLCTGITYSVCEMLIANKLIDSKEDIYNLFRRSSTNKFQISETDYKKILFIYYCMHFYNTDLLQKRGIESKFVFINKIISNIVKKEIVSNVYEEASKDISEKTKLSIQRNFHKSFSDSVWESIDFILKNYFAQEDIVLQYKTWKMEKEMDTETLKRNLFYSLVIRIPLSQQKQFFVSLLYYWHYGLVEGHYADTIFDGLHGEFGLEEKRLLARLLVLEQNKETLKYFQEKYKSYCDQKQIPANEQIKPLTSSLELKPAENNSSSEEPKGLYQLDIPEGFDDTRLNILVGLLESKLKFIDVDDKNSLAYFLGKATPKPPRGYNIRWKGSIYSLKYFFKQLYKNIASGTWISIHRVFMVKIRGEYKHLESYLSLSNLSIPKCEERLGELSITAINDCINLAKNSKTKK</sequence>
<accession>A0A1Q6I804</accession>
<proteinExistence type="predicted"/>
<reference evidence="1 2" key="1">
    <citation type="journal article" date="2016" name="Nat. Biotechnol.">
        <title>Measurement of bacterial replication rates in microbial communities.</title>
        <authorList>
            <person name="Brown C.T."/>
            <person name="Olm M.R."/>
            <person name="Thomas B.C."/>
            <person name="Banfield J.F."/>
        </authorList>
    </citation>
    <scope>NUCLEOTIDE SEQUENCE [LARGE SCALE GENOMIC DNA]</scope>
    <source>
        <strain evidence="1">45_41</strain>
    </source>
</reference>
<name>A0A1Q6I804_BACUN</name>
<evidence type="ECO:0000313" key="2">
    <source>
        <dbReference type="Proteomes" id="UP000186549"/>
    </source>
</evidence>
<dbReference type="Proteomes" id="UP000186549">
    <property type="component" value="Unassembled WGS sequence"/>
</dbReference>